<proteinExistence type="predicted"/>
<dbReference type="EMBL" id="AXNT01000012">
    <property type="protein sequence ID" value="KGM03527.1"/>
    <property type="molecule type" value="Genomic_DNA"/>
</dbReference>
<evidence type="ECO:0000313" key="1">
    <source>
        <dbReference type="EMBL" id="KGM03527.1"/>
    </source>
</evidence>
<dbReference type="OrthoDB" id="9155326at2"/>
<dbReference type="RefSeq" id="WP_034625300.1">
    <property type="nucleotide sequence ID" value="NZ_AXNT01000012.1"/>
</dbReference>
<dbReference type="AlphaFoldDB" id="A0A0A0BBS3"/>
<dbReference type="Proteomes" id="UP000029833">
    <property type="component" value="Unassembled WGS sequence"/>
</dbReference>
<name>A0A0A0BBS3_9CELL</name>
<gene>
    <name evidence="1" type="ORF">Q760_02450</name>
</gene>
<reference evidence="1 2" key="1">
    <citation type="submission" date="2013-10" db="EMBL/GenBank/DDBJ databases">
        <authorList>
            <person name="Wang G."/>
            <person name="Zhuang W."/>
        </authorList>
    </citation>
    <scope>NUCLEOTIDE SEQUENCE [LARGE SCALE GENOMIC DNA]</scope>
    <source>
        <strain evidence="1 2">DSM 20118</strain>
    </source>
</reference>
<evidence type="ECO:0000313" key="2">
    <source>
        <dbReference type="Proteomes" id="UP000029833"/>
    </source>
</evidence>
<accession>A0A0A0BBS3</accession>
<keyword evidence="2" id="KW-1185">Reference proteome</keyword>
<dbReference type="STRING" id="1408250.Q760_02450"/>
<sequence>MPVLHVYFPAGPGRDAARVFASVRQALAGWPVAFGATANPFTQQEHLTVVVEGAYHLTVAFEQGEDVDADLAYVTGTERPGHARFRVSSGPDLENEHSDVLVELLGLADSLGPVLVYGVDAEQVLTDTLTSAPSPGA</sequence>
<organism evidence="1 2">
    <name type="scientific">Cellulomonas cellasea DSM 20118</name>
    <dbReference type="NCBI Taxonomy" id="1408250"/>
    <lineage>
        <taxon>Bacteria</taxon>
        <taxon>Bacillati</taxon>
        <taxon>Actinomycetota</taxon>
        <taxon>Actinomycetes</taxon>
        <taxon>Micrococcales</taxon>
        <taxon>Cellulomonadaceae</taxon>
        <taxon>Cellulomonas</taxon>
    </lineage>
</organism>
<comment type="caution">
    <text evidence="1">The sequence shown here is derived from an EMBL/GenBank/DDBJ whole genome shotgun (WGS) entry which is preliminary data.</text>
</comment>
<protein>
    <submittedName>
        <fullName evidence="1">Uncharacterized protein</fullName>
    </submittedName>
</protein>